<evidence type="ECO:0000256" key="2">
    <source>
        <dbReference type="ARBA" id="ARBA00022448"/>
    </source>
</evidence>
<evidence type="ECO:0000256" key="1">
    <source>
        <dbReference type="ARBA" id="ARBA00004571"/>
    </source>
</evidence>
<dbReference type="Proteomes" id="UP000261174">
    <property type="component" value="Unassembled WGS sequence"/>
</dbReference>
<dbReference type="SUPFAM" id="SSF56935">
    <property type="entry name" value="Porins"/>
    <property type="match status" value="1"/>
</dbReference>
<sequence length="934" mass="101945">MRASLTILLTICCAATYAQDTTHHPPDSMKVRDLNETVIIGYGVVKKRDLTGAVYTVKKDVIMQAPVANPLESLQGRVPGMDITRTNGTPGSGAEVLIRGTRSIAGSNGPLYIIDGLQGGSMAYLNPSDIESVEVLKDASATAIYGSQGANGVVIITTKKGKPGKTKVSYNGYYGANGYTQYPPPRLGESYLQLRREAWRASLNPGEILPDDATIFANAGEYDAIQKGQWVNWVDLLLHNSTQQSHSVSVSGGTDKTKAFMSFGYYKENGALKYTNLTRYSVRLNLDQEISRFAKAGIQSQINYSTLNKRKDPMSVALSTTPLGVPYDANGNVNIYPVAGNTNTLSPLTDDRGPTVATDQTIGTTVFMNGYLDLTPVKGLSFRSNLGTFISFNRAGIFQAATSLNRASDGTSYSEVTNGNTRFYNWDNVLTYNLNKGEHAITVTALSSYTHKDADTSNAAGIKQVLGTQLFYNLNATESTSRTIKSTYKGSATMSFAGRINYSYKGRYLLQLSERVDGASRLAAGHKWAGFPSVSAGWRISDEAFMRNLRHLDDLKLRVTYGVAGNSGIAEYGTQSGLTQANNISFGEVPAPGYTFNAVIGNTSLGWELSATTNVGVDLAFFNSRISASIDAYNTKTTKLLLLRTLPVSTGVSSVYQNIGSTNNKGIELALTTVNIAQQSFKWTSTLTFTTNRERISSLVGDKDMIDKETNSLLLGHPVKSFYTYQKLGIWQTEEADKAAMLRMGGTPFKPGTIKVADLNHDSIINDNDRAYLGSPVPKWSLGFQHTFTYRAFDLGIFLFARWGQMAYGEFLGRYNPSGEGGGPAFPNYWTPENPTNDYPRPKKGAKFGDYAAYQSLLYIDGSYFKLKNVTLGYTLPPAVSSRMNIEHLRIYATASNIFTKARSHLFNYYDPERGGAESSPLNKQVVVGLNVDF</sequence>
<accession>A0A3E1P7T4</accession>
<proteinExistence type="inferred from homology"/>
<evidence type="ECO:0000259" key="9">
    <source>
        <dbReference type="Pfam" id="PF07715"/>
    </source>
</evidence>
<name>A0A3E1P7T4_9BACT</name>
<evidence type="ECO:0000256" key="3">
    <source>
        <dbReference type="ARBA" id="ARBA00022452"/>
    </source>
</evidence>
<dbReference type="InterPro" id="IPR012910">
    <property type="entry name" value="Plug_dom"/>
</dbReference>
<reference evidence="10 11" key="1">
    <citation type="submission" date="2018-08" db="EMBL/GenBank/DDBJ databases">
        <title>Chitinophaga sp. K20C18050901, a novel bacterium isolated from forest soil.</title>
        <authorList>
            <person name="Wang C."/>
        </authorList>
    </citation>
    <scope>NUCLEOTIDE SEQUENCE [LARGE SCALE GENOMIC DNA]</scope>
    <source>
        <strain evidence="10 11">K20C18050901</strain>
    </source>
</reference>
<dbReference type="InterPro" id="IPR039426">
    <property type="entry name" value="TonB-dep_rcpt-like"/>
</dbReference>
<keyword evidence="2 7" id="KW-0813">Transport</keyword>
<keyword evidence="6 7" id="KW-0998">Cell outer membrane</keyword>
<keyword evidence="5 7" id="KW-0472">Membrane</keyword>
<evidence type="ECO:0000256" key="5">
    <source>
        <dbReference type="ARBA" id="ARBA00023136"/>
    </source>
</evidence>
<evidence type="ECO:0000313" key="11">
    <source>
        <dbReference type="Proteomes" id="UP000261174"/>
    </source>
</evidence>
<dbReference type="InterPro" id="IPR023996">
    <property type="entry name" value="TonB-dep_OMP_SusC/RagA"/>
</dbReference>
<keyword evidence="11" id="KW-1185">Reference proteome</keyword>
<dbReference type="InterPro" id="IPR037066">
    <property type="entry name" value="Plug_dom_sf"/>
</dbReference>
<dbReference type="Pfam" id="PF07715">
    <property type="entry name" value="Plug"/>
    <property type="match status" value="1"/>
</dbReference>
<dbReference type="FunFam" id="2.170.130.10:FF:000008">
    <property type="entry name" value="SusC/RagA family TonB-linked outer membrane protein"/>
    <property type="match status" value="1"/>
</dbReference>
<dbReference type="GO" id="GO:0009279">
    <property type="term" value="C:cell outer membrane"/>
    <property type="evidence" value="ECO:0007669"/>
    <property type="project" value="UniProtKB-SubCell"/>
</dbReference>
<comment type="similarity">
    <text evidence="7">Belongs to the TonB-dependent receptor family.</text>
</comment>
<feature type="domain" description="TonB-dependent receptor plug" evidence="9">
    <location>
        <begin position="46"/>
        <end position="153"/>
    </location>
</feature>
<organism evidence="10 11">
    <name type="scientific">Chitinophaga silvisoli</name>
    <dbReference type="NCBI Taxonomy" id="2291814"/>
    <lineage>
        <taxon>Bacteria</taxon>
        <taxon>Pseudomonadati</taxon>
        <taxon>Bacteroidota</taxon>
        <taxon>Chitinophagia</taxon>
        <taxon>Chitinophagales</taxon>
        <taxon>Chitinophagaceae</taxon>
        <taxon>Chitinophaga</taxon>
    </lineage>
</organism>
<gene>
    <name evidence="10" type="ORF">DXN04_01815</name>
</gene>
<keyword evidence="4 7" id="KW-0812">Transmembrane</keyword>
<dbReference type="NCBIfam" id="TIGR04057">
    <property type="entry name" value="SusC_RagA_signa"/>
    <property type="match status" value="1"/>
</dbReference>
<keyword evidence="3 7" id="KW-1134">Transmembrane beta strand</keyword>
<dbReference type="AlphaFoldDB" id="A0A3E1P7T4"/>
<evidence type="ECO:0000256" key="4">
    <source>
        <dbReference type="ARBA" id="ARBA00022692"/>
    </source>
</evidence>
<comment type="subcellular location">
    <subcellularLocation>
        <location evidence="1 7">Cell outer membrane</location>
        <topology evidence="1 7">Multi-pass membrane protein</topology>
    </subcellularLocation>
</comment>
<dbReference type="Gene3D" id="2.40.170.20">
    <property type="entry name" value="TonB-dependent receptor, beta-barrel domain"/>
    <property type="match status" value="1"/>
</dbReference>
<keyword evidence="8" id="KW-0732">Signal</keyword>
<dbReference type="PROSITE" id="PS52016">
    <property type="entry name" value="TONB_DEPENDENT_REC_3"/>
    <property type="match status" value="1"/>
</dbReference>
<dbReference type="InterPro" id="IPR023997">
    <property type="entry name" value="TonB-dep_OMP_SusC/RagA_CS"/>
</dbReference>
<evidence type="ECO:0000256" key="6">
    <source>
        <dbReference type="ARBA" id="ARBA00023237"/>
    </source>
</evidence>
<dbReference type="EMBL" id="QTJV01000001">
    <property type="protein sequence ID" value="RFM36269.1"/>
    <property type="molecule type" value="Genomic_DNA"/>
</dbReference>
<dbReference type="RefSeq" id="WP_116851596.1">
    <property type="nucleotide sequence ID" value="NZ_QTJV01000001.1"/>
</dbReference>
<evidence type="ECO:0000313" key="10">
    <source>
        <dbReference type="EMBL" id="RFM36269.1"/>
    </source>
</evidence>
<comment type="caution">
    <text evidence="10">The sequence shown here is derived from an EMBL/GenBank/DDBJ whole genome shotgun (WGS) entry which is preliminary data.</text>
</comment>
<evidence type="ECO:0000256" key="8">
    <source>
        <dbReference type="SAM" id="SignalP"/>
    </source>
</evidence>
<protein>
    <submittedName>
        <fullName evidence="10">SusC/RagA family TonB-linked outer membrane protein</fullName>
    </submittedName>
</protein>
<feature type="signal peptide" evidence="8">
    <location>
        <begin position="1"/>
        <end position="18"/>
    </location>
</feature>
<dbReference type="Gene3D" id="2.170.130.10">
    <property type="entry name" value="TonB-dependent receptor, plug domain"/>
    <property type="match status" value="1"/>
</dbReference>
<dbReference type="OrthoDB" id="9768177at2"/>
<evidence type="ECO:0000256" key="7">
    <source>
        <dbReference type="PROSITE-ProRule" id="PRU01360"/>
    </source>
</evidence>
<dbReference type="InterPro" id="IPR036942">
    <property type="entry name" value="Beta-barrel_TonB_sf"/>
</dbReference>
<dbReference type="NCBIfam" id="TIGR04056">
    <property type="entry name" value="OMP_RagA_SusC"/>
    <property type="match status" value="1"/>
</dbReference>
<feature type="chain" id="PRO_5017637214" evidence="8">
    <location>
        <begin position="19"/>
        <end position="934"/>
    </location>
</feature>